<dbReference type="Pfam" id="PF02458">
    <property type="entry name" value="Transferase"/>
    <property type="match status" value="1"/>
</dbReference>
<dbReference type="KEGG" id="egr:104446197"/>
<proteinExistence type="inferred from homology"/>
<reference evidence="4" key="1">
    <citation type="submission" date="2013-07" db="EMBL/GenBank/DDBJ databases">
        <title>The genome of Eucalyptus grandis.</title>
        <authorList>
            <person name="Schmutz J."/>
            <person name="Hayes R."/>
            <person name="Myburg A."/>
            <person name="Tuskan G."/>
            <person name="Grattapaglia D."/>
            <person name="Rokhsar D.S."/>
        </authorList>
    </citation>
    <scope>NUCLEOTIDE SEQUENCE</scope>
    <source>
        <tissue evidence="4">Leaf extractions</tissue>
    </source>
</reference>
<protein>
    <submittedName>
        <fullName evidence="4">Uncharacterized protein</fullName>
    </submittedName>
</protein>
<sequence length="464" mass="51364">MASLPPSSPALLSVNRHKPELISPSQATPRELKPLSDLDDQEGLRFQIPFLFFYPNSPPIRGREDPARVVKEALRKALVYYYPLAGRIREGPNRKLVVDCTGEGILFVKADADFSLEELGDSMRPPCGFVDEVLCDVAGSGGIIGCPLLLVQVTRLKCGGFILGIRLNHAISDSLGLRQFLKAAAELARGAHVPSWLPVWEREILCARDPPRATCRHPEFEDVVDDARRAAVTLDPKNMVHRSFFFGPREVASIKKGLPHHLVSRSSTYELLTACLWKCRTIALEIEPDDAVRLSSVINARGKQGLGVPRGYYGNTSVYATVLLKAGHLCNSPLGYAVDLVKKSKEMVSEEYVRSSIDVLVLKGRPKYTTVWNYVVADATKVGFEEADFGWGKPAYGGVAGAFPLISFNVKYRTRKGEEGIVVPIMLPERAMRRFQEELAKMTDEGREDDDCYGVDSTTNRSNL</sequence>
<dbReference type="OrthoDB" id="1483986at2759"/>
<dbReference type="InterPro" id="IPR023213">
    <property type="entry name" value="CAT-like_dom_sf"/>
</dbReference>
<dbReference type="InParanoid" id="A0A059C3C9"/>
<dbReference type="Gene3D" id="3.30.559.10">
    <property type="entry name" value="Chloramphenicol acetyltransferase-like domain"/>
    <property type="match status" value="2"/>
</dbReference>
<evidence type="ECO:0000256" key="3">
    <source>
        <dbReference type="SAM" id="MobiDB-lite"/>
    </source>
</evidence>
<dbReference type="OMA" id="TETSIVM"/>
<dbReference type="AlphaFoldDB" id="A0A059C3C9"/>
<dbReference type="eggNOG" id="ENOG502SJN4">
    <property type="taxonomic scope" value="Eukaryota"/>
</dbReference>
<feature type="compositionally biased region" description="Low complexity" evidence="3">
    <location>
        <begin position="1"/>
        <end position="13"/>
    </location>
</feature>
<name>A0A059C3C9_EUCGR</name>
<gene>
    <name evidence="4" type="ORF">EUGRSUZ_E01163</name>
</gene>
<dbReference type="EMBL" id="KK198757">
    <property type="protein sequence ID" value="KCW72711.1"/>
    <property type="molecule type" value="Genomic_DNA"/>
</dbReference>
<dbReference type="GO" id="GO:0016747">
    <property type="term" value="F:acyltransferase activity, transferring groups other than amino-acyl groups"/>
    <property type="evidence" value="ECO:0000318"/>
    <property type="project" value="GO_Central"/>
</dbReference>
<organism evidence="4">
    <name type="scientific">Eucalyptus grandis</name>
    <name type="common">Flooded gum</name>
    <dbReference type="NCBI Taxonomy" id="71139"/>
    <lineage>
        <taxon>Eukaryota</taxon>
        <taxon>Viridiplantae</taxon>
        <taxon>Streptophyta</taxon>
        <taxon>Embryophyta</taxon>
        <taxon>Tracheophyta</taxon>
        <taxon>Spermatophyta</taxon>
        <taxon>Magnoliopsida</taxon>
        <taxon>eudicotyledons</taxon>
        <taxon>Gunneridae</taxon>
        <taxon>Pentapetalae</taxon>
        <taxon>rosids</taxon>
        <taxon>malvids</taxon>
        <taxon>Myrtales</taxon>
        <taxon>Myrtaceae</taxon>
        <taxon>Myrtoideae</taxon>
        <taxon>Eucalypteae</taxon>
        <taxon>Eucalyptus</taxon>
    </lineage>
</organism>
<feature type="region of interest" description="Disordered" evidence="3">
    <location>
        <begin position="441"/>
        <end position="464"/>
    </location>
</feature>
<dbReference type="Gramene" id="KCW72711">
    <property type="protein sequence ID" value="KCW72711"/>
    <property type="gene ID" value="EUGRSUZ_E01163"/>
</dbReference>
<evidence type="ECO:0000313" key="4">
    <source>
        <dbReference type="EMBL" id="KCW72711.1"/>
    </source>
</evidence>
<dbReference type="PANTHER" id="PTHR31147">
    <property type="entry name" value="ACYL TRANSFERASE 4"/>
    <property type="match status" value="1"/>
</dbReference>
<dbReference type="PANTHER" id="PTHR31147:SF66">
    <property type="entry name" value="OS05G0315700 PROTEIN"/>
    <property type="match status" value="1"/>
</dbReference>
<feature type="region of interest" description="Disordered" evidence="3">
    <location>
        <begin position="1"/>
        <end position="32"/>
    </location>
</feature>
<keyword evidence="2" id="KW-0808">Transferase</keyword>
<accession>A0A059C3C9</accession>
<evidence type="ECO:0000256" key="1">
    <source>
        <dbReference type="ARBA" id="ARBA00009861"/>
    </source>
</evidence>
<evidence type="ECO:0000256" key="2">
    <source>
        <dbReference type="ARBA" id="ARBA00022679"/>
    </source>
</evidence>
<comment type="similarity">
    <text evidence="1">Belongs to the plant acyltransferase family.</text>
</comment>
<dbReference type="InterPro" id="IPR050898">
    <property type="entry name" value="Plant_acyltransferase"/>
</dbReference>